<dbReference type="RefSeq" id="WP_164031852.1">
    <property type="nucleotide sequence ID" value="NZ_JAABOQ010000003.1"/>
</dbReference>
<organism evidence="2 3">
    <name type="scientific">Spongiivirga citrea</name>
    <dbReference type="NCBI Taxonomy" id="1481457"/>
    <lineage>
        <taxon>Bacteria</taxon>
        <taxon>Pseudomonadati</taxon>
        <taxon>Bacteroidota</taxon>
        <taxon>Flavobacteriia</taxon>
        <taxon>Flavobacteriales</taxon>
        <taxon>Flavobacteriaceae</taxon>
        <taxon>Spongiivirga</taxon>
    </lineage>
</organism>
<sequence length="158" mass="18131">MKSVFLKQSKPIKALVLGYFLLTLSALMLIGNPNQIPQIVFLTLFGSLIVFGSVSMEIRKDYKNKKHFQLFGITIFKYGFNIPPPEYIVIFFTKQKSDNDWGPVSAMGTTSKDQLFILRIFYKKLHFTLLRTKDAKLAKQKGKELSSLLNVELFDKTI</sequence>
<dbReference type="AlphaFoldDB" id="A0A6M0CNG2"/>
<comment type="caution">
    <text evidence="2">The sequence shown here is derived from an EMBL/GenBank/DDBJ whole genome shotgun (WGS) entry which is preliminary data.</text>
</comment>
<name>A0A6M0CNG2_9FLAO</name>
<dbReference type="Proteomes" id="UP000474296">
    <property type="component" value="Unassembled WGS sequence"/>
</dbReference>
<evidence type="ECO:0000256" key="1">
    <source>
        <dbReference type="SAM" id="Phobius"/>
    </source>
</evidence>
<accession>A0A6M0CNG2</accession>
<reference evidence="2 3" key="1">
    <citation type="submission" date="2020-01" db="EMBL/GenBank/DDBJ databases">
        <title>Spongiivirga citrea KCTC 32990T.</title>
        <authorList>
            <person name="Wang G."/>
        </authorList>
    </citation>
    <scope>NUCLEOTIDE SEQUENCE [LARGE SCALE GENOMIC DNA]</scope>
    <source>
        <strain evidence="2 3">KCTC 32990</strain>
    </source>
</reference>
<proteinExistence type="predicted"/>
<gene>
    <name evidence="2" type="ORF">GWK10_09265</name>
</gene>
<keyword evidence="3" id="KW-1185">Reference proteome</keyword>
<keyword evidence="1" id="KW-0812">Transmembrane</keyword>
<evidence type="ECO:0000313" key="3">
    <source>
        <dbReference type="Proteomes" id="UP000474296"/>
    </source>
</evidence>
<evidence type="ECO:0000313" key="2">
    <source>
        <dbReference type="EMBL" id="NER17399.1"/>
    </source>
</evidence>
<keyword evidence="1" id="KW-0472">Membrane</keyword>
<keyword evidence="1" id="KW-1133">Transmembrane helix</keyword>
<dbReference type="EMBL" id="JAABOQ010000003">
    <property type="protein sequence ID" value="NER17399.1"/>
    <property type="molecule type" value="Genomic_DNA"/>
</dbReference>
<feature type="transmembrane region" description="Helical" evidence="1">
    <location>
        <begin position="12"/>
        <end position="30"/>
    </location>
</feature>
<feature type="transmembrane region" description="Helical" evidence="1">
    <location>
        <begin position="36"/>
        <end position="56"/>
    </location>
</feature>
<protein>
    <submittedName>
        <fullName evidence="2">Uncharacterized protein</fullName>
    </submittedName>
</protein>